<dbReference type="AlphaFoldDB" id="A0A429GTC2"/>
<reference evidence="1 2" key="1">
    <citation type="submission" date="2018-10" db="EMBL/GenBank/DDBJ databases">
        <title>Co-occurring genomic capacity for anaerobic methane metabolism and dissimilatory sulfite reduction discovered in the Korarchaeota.</title>
        <authorList>
            <person name="Mckay L.J."/>
            <person name="Dlakic M."/>
            <person name="Fields M.W."/>
            <person name="Delmont T.O."/>
            <person name="Eren A.M."/>
            <person name="Jay Z.J."/>
            <person name="Klingelsmith K.B."/>
            <person name="Rusch D.B."/>
            <person name="Inskeep W.P."/>
        </authorList>
    </citation>
    <scope>NUCLEOTIDE SEQUENCE [LARGE SCALE GENOMIC DNA]</scope>
    <source>
        <strain evidence="1 2">MDKW</strain>
    </source>
</reference>
<dbReference type="OrthoDB" id="27722at2157"/>
<dbReference type="RefSeq" id="WP_125670596.1">
    <property type="nucleotide sequence ID" value="NZ_RCOS01000046.1"/>
</dbReference>
<dbReference type="EMBL" id="RCOS01000046">
    <property type="protein sequence ID" value="RSN76973.1"/>
    <property type="molecule type" value="Genomic_DNA"/>
</dbReference>
<gene>
    <name evidence="1" type="ORF">D6D85_03125</name>
</gene>
<organism evidence="1 2">
    <name type="scientific">Candidatus Methanodesulfokora washburnensis</name>
    <dbReference type="NCBI Taxonomy" id="2478471"/>
    <lineage>
        <taxon>Archaea</taxon>
        <taxon>Thermoproteota</taxon>
        <taxon>Candidatus Korarchaeia</taxon>
        <taxon>Candidatus Korarchaeia incertae sedis</taxon>
        <taxon>Candidatus Methanodesulfokora</taxon>
    </lineage>
</organism>
<dbReference type="Gene3D" id="1.20.120.330">
    <property type="entry name" value="Nucleotidyltransferases domain 2"/>
    <property type="match status" value="1"/>
</dbReference>
<protein>
    <recommendedName>
        <fullName evidence="3">HEPN domain-containing protein</fullName>
    </recommendedName>
</protein>
<dbReference type="InterPro" id="IPR010268">
    <property type="entry name" value="PaREP1"/>
</dbReference>
<evidence type="ECO:0000313" key="2">
    <source>
        <dbReference type="Proteomes" id="UP000277582"/>
    </source>
</evidence>
<evidence type="ECO:0000313" key="1">
    <source>
        <dbReference type="EMBL" id="RSN76973.1"/>
    </source>
</evidence>
<keyword evidence="2" id="KW-1185">Reference proteome</keyword>
<dbReference type="Proteomes" id="UP000277582">
    <property type="component" value="Unassembled WGS sequence"/>
</dbReference>
<name>A0A429GTC2_9CREN</name>
<sequence>MVTDRISVYFEDALRFYEESIKEFEEGVRENNTYKIRNSAEKAWNAIIQATNAIILKLLGKLPSSHWERRRMLRELETRVPEMGKLMLRDRYGARERHLHETVFYEGNIDIEDIKYELEKVRAYLNDVGKVLRE</sequence>
<comment type="caution">
    <text evidence="1">The sequence shown here is derived from an EMBL/GenBank/DDBJ whole genome shotgun (WGS) entry which is preliminary data.</text>
</comment>
<evidence type="ECO:0008006" key="3">
    <source>
        <dbReference type="Google" id="ProtNLM"/>
    </source>
</evidence>
<accession>A0A429GTC2</accession>
<dbReference type="Pfam" id="PF05942">
    <property type="entry name" value="PaREP1"/>
    <property type="match status" value="1"/>
</dbReference>
<proteinExistence type="predicted"/>